<comment type="caution">
    <text evidence="2">The sequence shown here is derived from an EMBL/GenBank/DDBJ whole genome shotgun (WGS) entry which is preliminary data.</text>
</comment>
<reference evidence="2" key="1">
    <citation type="journal article" date="2018" name="J. Virol.">
        <title>Crustacean Genome Exploration Reveals the Evolutionary Origin of White Spot Syndrome Virus.</title>
        <authorList>
            <person name="Kawato S."/>
            <person name="Shitara A."/>
            <person name="Wang Y."/>
            <person name="Nozaki R."/>
            <person name="Kondo H."/>
            <person name="Hirono I."/>
        </authorList>
    </citation>
    <scope>NUCLEOTIDE SEQUENCE</scope>
    <source>
        <strain evidence="2">Mikawa-1</strain>
    </source>
</reference>
<dbReference type="EMBL" id="BFCE01000004">
    <property type="protein sequence ID" value="GBG35484.1"/>
    <property type="molecule type" value="Genomic_DNA"/>
</dbReference>
<feature type="compositionally biased region" description="Basic and acidic residues" evidence="1">
    <location>
        <begin position="301"/>
        <end position="320"/>
    </location>
</feature>
<proteinExistence type="predicted"/>
<feature type="region of interest" description="Disordered" evidence="1">
    <location>
        <begin position="301"/>
        <end position="353"/>
    </location>
</feature>
<protein>
    <submittedName>
        <fullName evidence="2">Wsv415-like protein</fullName>
    </submittedName>
</protein>
<evidence type="ECO:0000256" key="1">
    <source>
        <dbReference type="SAM" id="MobiDB-lite"/>
    </source>
</evidence>
<accession>A0A401IPD8</accession>
<name>A0A401IPD8_9VIRU</name>
<sequence length="528" mass="59102">MYRQMFSLSLLQKNINDAVRSSAASEVAASTEGDGAECIYGQSPSSKLAGPKYLVLGLDPCEDPTKVYIDVVIKKCIGFKPLLPEWERVFSDLWEIGAWKRNPATNVSFVTRLDPVPAPVELPQWQQSIYGFARRLTLKELCSLLLRSGIVKSKSGLFDLLFEMPHEIVSAGGMKGLANRARFTKTSLIEWFFSFDTYSKCILFFEVVCWYLATQASPVMLFLDDVFCEVFSHILRPTYITRIKASVSYENLLAPTLDTRLVPLTEFVENFLRTPIVIRGLLASDSEYKFIDGVTVPPTSDKTDVESVKSILRGEDRHGVDSSSSSPSPDDDDDEDDDEDDDDDDDTPRADRGYIAVTKRKAPLYRGPFQKSSKSIKRFSHTIQYSTIEGHQSGSLSPLTIHVRSEPIVPHTHNHLLFPVFSSDNPGAEILFFVRPKLTAAVALLTPGVFNRKGNYLCGECPSIRTSPKTTPLTVAAPQRQGDVWRYTLADYCPLRHYTEEMLRPPTTSGDGTRTSDLKHLDVQPLCF</sequence>
<evidence type="ECO:0000313" key="2">
    <source>
        <dbReference type="EMBL" id="GBG35484.1"/>
    </source>
</evidence>
<organism evidence="2">
    <name type="scientific">Metapenaeus ensis nimavirus</name>
    <dbReference type="NCBI Taxonomy" id="2133794"/>
    <lineage>
        <taxon>Viruses</taxon>
        <taxon>Viruses incertae sedis</taxon>
        <taxon>Naldaviricetes</taxon>
        <taxon>Nimaviridae</taxon>
    </lineage>
</organism>
<feature type="compositionally biased region" description="Acidic residues" evidence="1">
    <location>
        <begin position="329"/>
        <end position="346"/>
    </location>
</feature>